<feature type="compositionally biased region" description="Basic and acidic residues" evidence="1">
    <location>
        <begin position="445"/>
        <end position="455"/>
    </location>
</feature>
<dbReference type="PANTHER" id="PTHR47165">
    <property type="entry name" value="OS03G0429900 PROTEIN"/>
    <property type="match status" value="1"/>
</dbReference>
<evidence type="ECO:0000256" key="1">
    <source>
        <dbReference type="SAM" id="MobiDB-lite"/>
    </source>
</evidence>
<dbReference type="InterPro" id="IPR003871">
    <property type="entry name" value="RFA1B/D_OB_1st"/>
</dbReference>
<evidence type="ECO:0000259" key="2">
    <source>
        <dbReference type="Pfam" id="PF02721"/>
    </source>
</evidence>
<name>A0A2T8KK89_9POAL</name>
<dbReference type="InterPro" id="IPR012340">
    <property type="entry name" value="NA-bd_OB-fold"/>
</dbReference>
<organism evidence="3">
    <name type="scientific">Panicum hallii</name>
    <dbReference type="NCBI Taxonomy" id="206008"/>
    <lineage>
        <taxon>Eukaryota</taxon>
        <taxon>Viridiplantae</taxon>
        <taxon>Streptophyta</taxon>
        <taxon>Embryophyta</taxon>
        <taxon>Tracheophyta</taxon>
        <taxon>Spermatophyta</taxon>
        <taxon>Magnoliopsida</taxon>
        <taxon>Liliopsida</taxon>
        <taxon>Poales</taxon>
        <taxon>Poaceae</taxon>
        <taxon>PACMAD clade</taxon>
        <taxon>Panicoideae</taxon>
        <taxon>Panicodae</taxon>
        <taxon>Paniceae</taxon>
        <taxon>Panicinae</taxon>
        <taxon>Panicum</taxon>
        <taxon>Panicum sect. Panicum</taxon>
    </lineage>
</organism>
<dbReference type="Gene3D" id="2.40.50.140">
    <property type="entry name" value="Nucleic acid-binding proteins"/>
    <property type="match status" value="3"/>
</dbReference>
<dbReference type="Proteomes" id="UP000243499">
    <property type="component" value="Chromosome 3"/>
</dbReference>
<dbReference type="AlphaFoldDB" id="A0A2T8KK89"/>
<proteinExistence type="predicted"/>
<evidence type="ECO:0000313" key="3">
    <source>
        <dbReference type="EMBL" id="PVH62605.1"/>
    </source>
</evidence>
<gene>
    <name evidence="3" type="ORF">PAHAL_3G335300</name>
</gene>
<dbReference type="Pfam" id="PF02721">
    <property type="entry name" value="DUF223"/>
    <property type="match status" value="1"/>
</dbReference>
<dbReference type="CDD" id="cd04481">
    <property type="entry name" value="RPA1_DBD_B_like"/>
    <property type="match status" value="1"/>
</dbReference>
<dbReference type="EMBL" id="CM008048">
    <property type="protein sequence ID" value="PVH62605.1"/>
    <property type="molecule type" value="Genomic_DNA"/>
</dbReference>
<dbReference type="PANTHER" id="PTHR47165:SF4">
    <property type="entry name" value="OS03G0429900 PROTEIN"/>
    <property type="match status" value="1"/>
</dbReference>
<protein>
    <recommendedName>
        <fullName evidence="2">Replication protein A 70 kDa DNA-binding subunit B/D first OB fold domain-containing protein</fullName>
    </recommendedName>
</protein>
<accession>A0A2T8KK89</accession>
<sequence length="463" mass="53066">MEITPVSQLRPGRLNYGLHVRISRMWEFRGTNEQIDIKHLDLVLIDQKGSSIYAEIPPEAIADLKPHLQERKIVYMSKITIEPAKLAYRVVDNPYMVKLNKRTVVVEDKDEVPGFPKYTFSLIPLDKLEQYKNKTDRFIDVIAKIRAVTNATKVTTASGDQQMRRVILLENLKGNTIELSVSGKRALEFDGEQVIHVGQHHHVIAIFVGTLVKLYKGHYPFLSGTSACRWYINENDIAEIKVFQKSLPSDSIPVQKTYLQIDADAAQKFEDRTLQELKHVDPFLDMGQRYQCTATIIGITENQTWCYRACKICNSRMIQKENNYECAKEGCPSTQFEWKYKIPFIASDHTYKLEFIVNVADPSFEVLMIKERFGKEPIISFTSSNEGALAESSSSFITEFKDLPLLIPITSKDTKERVENAGETQDMEIEPFGIWEEAQSSNKRSFGELDNHKQEINNNNEDP</sequence>
<reference evidence="3" key="1">
    <citation type="submission" date="2018-04" db="EMBL/GenBank/DDBJ databases">
        <title>WGS assembly of Panicum hallii.</title>
        <authorList>
            <person name="Lovell J."/>
            <person name="Jenkins J."/>
            <person name="Lowry D."/>
            <person name="Mamidi S."/>
            <person name="Sreedasyam A."/>
            <person name="Weng X."/>
            <person name="Barry K."/>
            <person name="Bonette J."/>
            <person name="Campitelli B."/>
            <person name="Daum C."/>
            <person name="Gordon S."/>
            <person name="Gould B."/>
            <person name="Lipzen A."/>
            <person name="Macqueen A."/>
            <person name="Palacio-Mejia J."/>
            <person name="Plott C."/>
            <person name="Shakirov E."/>
            <person name="Shu S."/>
            <person name="Yoshinaga Y."/>
            <person name="Zane M."/>
            <person name="Rokhsar D."/>
            <person name="Grimwood J."/>
            <person name="Schmutz J."/>
            <person name="Juenger T."/>
        </authorList>
    </citation>
    <scope>NUCLEOTIDE SEQUENCE [LARGE SCALE GENOMIC DNA]</scope>
    <source>
        <strain evidence="3">FIL2</strain>
    </source>
</reference>
<dbReference type="Gramene" id="PVH62605">
    <property type="protein sequence ID" value="PVH62605"/>
    <property type="gene ID" value="PAHAL_3G335300"/>
</dbReference>
<feature type="region of interest" description="Disordered" evidence="1">
    <location>
        <begin position="443"/>
        <end position="463"/>
    </location>
</feature>
<dbReference type="CDD" id="cd04480">
    <property type="entry name" value="RPA1_DBD_A_like"/>
    <property type="match status" value="1"/>
</dbReference>
<feature type="domain" description="Replication protein A 70 kDa DNA-binding subunit B/D first OB fold" evidence="2">
    <location>
        <begin position="4"/>
        <end position="107"/>
    </location>
</feature>
<dbReference type="SUPFAM" id="SSF50249">
    <property type="entry name" value="Nucleic acid-binding proteins"/>
    <property type="match status" value="3"/>
</dbReference>